<gene>
    <name evidence="3" type="ORF">GSTUAT00003940001</name>
</gene>
<keyword evidence="4" id="KW-1185">Reference proteome</keyword>
<dbReference type="GO" id="GO:0000164">
    <property type="term" value="C:protein phosphatase type 1 complex"/>
    <property type="evidence" value="ECO:0007669"/>
    <property type="project" value="TreeGrafter"/>
</dbReference>
<feature type="region of interest" description="Disordered" evidence="1">
    <location>
        <begin position="151"/>
        <end position="186"/>
    </location>
</feature>
<evidence type="ECO:0000313" key="4">
    <source>
        <dbReference type="Proteomes" id="UP001412239"/>
    </source>
</evidence>
<dbReference type="Gene3D" id="2.60.40.2440">
    <property type="entry name" value="Carbohydrate binding type-21 domain"/>
    <property type="match status" value="1"/>
</dbReference>
<dbReference type="Pfam" id="PF03370">
    <property type="entry name" value="CBM_21"/>
    <property type="match status" value="1"/>
</dbReference>
<feature type="region of interest" description="Disordered" evidence="1">
    <location>
        <begin position="432"/>
        <end position="468"/>
    </location>
</feature>
<evidence type="ECO:0000313" key="3">
    <source>
        <dbReference type="EMBL" id="CUS12026.1"/>
    </source>
</evidence>
<dbReference type="PANTHER" id="PTHR12307:SF36">
    <property type="entry name" value="GLYCOGEN-BINDING SUBUNIT 76A"/>
    <property type="match status" value="1"/>
</dbReference>
<dbReference type="InterPro" id="IPR038175">
    <property type="entry name" value="CBM21_dom_sf"/>
</dbReference>
<feature type="region of interest" description="Disordered" evidence="1">
    <location>
        <begin position="551"/>
        <end position="625"/>
    </location>
</feature>
<sequence length="744" mass="80939">MPYTPPSQSPATSPATSRSSSISLHDTRPPATTMSNMVMKSGNPPRSATYLYKNRRTPPITSPQSPSINNQYLPLRPLVQHRHGDSNGSIHRSPAPVDNGMSMPAGAIISPPDSSQNSSDEEEAAKGDGNTSVRGRRRDLGNLELQLKEAIKNLPQRREPSPDSANPKSPSPTDPESKGRRLHSRSASETMLAYAIGGGCSSGSDDDDEGYRIAPPMIRKKSGEVVKSSLKTPNRSRPSSMPSTPTFPKAVHFDSHIEHVRHFLHSERPSAVSAGSSPVESYDGETEFPFSGEDSFRSREPPFEWEISLPNFPKDSDSRKHMPVRVERVVLSTDKKNLIGTVAVSNIAFQKSVVVRFTLDYWETVSEVSAEFNNDVRKKQREEGVDRFSFNIKLVDQANLENKLLFFCVRYTSGGQEFWDNNNNINFQVEFKKKAKPQNGKNGGARPLPRSSKPSSSRPRTLPGNFGDDLESYDDAGIFEKLKNAELPEPKPLNLTDTTESLARRANPSGNAFGNRYDFTASLSAAIQAHASEAVPGRKMRRRTINFDDVDSSYFKSASPPSPASEEPKVQVVPALKPSSPISSLPRSSRSAVRDTTSLDSPPASGAGSPTRGYKPAPFTGGKPSIESSSYRELIDNYCFFGSSKASPQLTQGAEIHDKMHNPTNLNPALYSGAVFTTDAGSGSPLPETAISPRYVSPPSHSSPPSSHKSSGNASPIPANYAGFHHRRRASGAFKFTQAPTAIC</sequence>
<feature type="domain" description="CBM21" evidence="2">
    <location>
        <begin position="316"/>
        <end position="430"/>
    </location>
</feature>
<feature type="region of interest" description="Disordered" evidence="1">
    <location>
        <begin position="681"/>
        <end position="720"/>
    </location>
</feature>
<feature type="compositionally biased region" description="Low complexity" evidence="1">
    <location>
        <begin position="9"/>
        <end position="23"/>
    </location>
</feature>
<dbReference type="GO" id="GO:0005979">
    <property type="term" value="P:regulation of glycogen biosynthetic process"/>
    <property type="evidence" value="ECO:0007669"/>
    <property type="project" value="TreeGrafter"/>
</dbReference>
<dbReference type="AlphaFoldDB" id="A0A292PWU0"/>
<feature type="compositionally biased region" description="Low complexity" evidence="1">
    <location>
        <begin position="232"/>
        <end position="246"/>
    </location>
</feature>
<proteinExistence type="predicted"/>
<dbReference type="EMBL" id="LN891007">
    <property type="protein sequence ID" value="CUS12026.1"/>
    <property type="molecule type" value="Genomic_DNA"/>
</dbReference>
<protein>
    <recommendedName>
        <fullName evidence="2">CBM21 domain-containing protein</fullName>
    </recommendedName>
</protein>
<name>A0A292PWU0_9PEZI</name>
<dbReference type="GO" id="GO:0008157">
    <property type="term" value="F:protein phosphatase 1 binding"/>
    <property type="evidence" value="ECO:0007669"/>
    <property type="project" value="TreeGrafter"/>
</dbReference>
<feature type="compositionally biased region" description="Low complexity" evidence="1">
    <location>
        <begin position="574"/>
        <end position="591"/>
    </location>
</feature>
<reference evidence="3" key="1">
    <citation type="submission" date="2015-10" db="EMBL/GenBank/DDBJ databases">
        <authorList>
            <person name="Regsiter A."/>
            <person name="william w."/>
        </authorList>
    </citation>
    <scope>NUCLEOTIDE SEQUENCE</scope>
    <source>
        <strain evidence="3">Montdore</strain>
    </source>
</reference>
<feature type="compositionally biased region" description="Basic and acidic residues" evidence="1">
    <location>
        <begin position="151"/>
        <end position="161"/>
    </location>
</feature>
<evidence type="ECO:0000256" key="1">
    <source>
        <dbReference type="SAM" id="MobiDB-lite"/>
    </source>
</evidence>
<dbReference type="InterPro" id="IPR050782">
    <property type="entry name" value="PP1_regulatory_subunit_3"/>
</dbReference>
<dbReference type="PANTHER" id="PTHR12307">
    <property type="entry name" value="PROTEIN PHOSPHATASE 1 REGULATORY SUBUNIT"/>
    <property type="match status" value="1"/>
</dbReference>
<feature type="compositionally biased region" description="Low complexity" evidence="1">
    <location>
        <begin position="446"/>
        <end position="463"/>
    </location>
</feature>
<feature type="compositionally biased region" description="Low complexity" evidence="1">
    <location>
        <begin position="57"/>
        <end position="68"/>
    </location>
</feature>
<dbReference type="Proteomes" id="UP001412239">
    <property type="component" value="Unassembled WGS sequence"/>
</dbReference>
<organism evidence="3 4">
    <name type="scientific">Tuber aestivum</name>
    <name type="common">summer truffle</name>
    <dbReference type="NCBI Taxonomy" id="59557"/>
    <lineage>
        <taxon>Eukaryota</taxon>
        <taxon>Fungi</taxon>
        <taxon>Dikarya</taxon>
        <taxon>Ascomycota</taxon>
        <taxon>Pezizomycotina</taxon>
        <taxon>Pezizomycetes</taxon>
        <taxon>Pezizales</taxon>
        <taxon>Tuberaceae</taxon>
        <taxon>Tuber</taxon>
    </lineage>
</organism>
<evidence type="ECO:0000259" key="2">
    <source>
        <dbReference type="PROSITE" id="PS51159"/>
    </source>
</evidence>
<feature type="region of interest" description="Disordered" evidence="1">
    <location>
        <begin position="1"/>
        <end position="139"/>
    </location>
</feature>
<dbReference type="PROSITE" id="PS51159">
    <property type="entry name" value="CBM21"/>
    <property type="match status" value="1"/>
</dbReference>
<feature type="region of interest" description="Disordered" evidence="1">
    <location>
        <begin position="266"/>
        <end position="295"/>
    </location>
</feature>
<dbReference type="InterPro" id="IPR005036">
    <property type="entry name" value="CBM21_dom"/>
</dbReference>
<dbReference type="GO" id="GO:2001069">
    <property type="term" value="F:glycogen binding"/>
    <property type="evidence" value="ECO:0007669"/>
    <property type="project" value="TreeGrafter"/>
</dbReference>
<feature type="compositionally biased region" description="Low complexity" evidence="1">
    <location>
        <begin position="692"/>
        <end position="716"/>
    </location>
</feature>
<accession>A0A292PWU0</accession>
<feature type="region of interest" description="Disordered" evidence="1">
    <location>
        <begin position="220"/>
        <end position="246"/>
    </location>
</feature>